<name>W4KPW8_HETIT</name>
<keyword evidence="2" id="KW-1185">Reference proteome</keyword>
<dbReference type="EMBL" id="KI925454">
    <property type="protein sequence ID" value="ETW87837.1"/>
    <property type="molecule type" value="Genomic_DNA"/>
</dbReference>
<protein>
    <submittedName>
        <fullName evidence="1">Uncharacterized protein</fullName>
    </submittedName>
</protein>
<dbReference type="GeneID" id="20669570"/>
<sequence>MPSHTFLSPSLPPPAPPTMSFAHCYAMIHRPERIICSHADHSAGTISPYRTCQGWKAPRSVTWDGVGQCDILRWLGERTLMARELLENLRRLRLLIALAVGDGSYGSGRDAAAGFVVLFVRFWAMRRQVLDMIKYHLDGMLGVGSLSGPPRHTGRISVRLLLQNGLSWCCPCLGRTKVDSQILIHLLLGSVSLSSHHSLHSAC</sequence>
<proteinExistence type="predicted"/>
<evidence type="ECO:0000313" key="1">
    <source>
        <dbReference type="EMBL" id="ETW87837.1"/>
    </source>
</evidence>
<gene>
    <name evidence="1" type="ORF">HETIRDRAFT_308306</name>
</gene>
<accession>W4KPW8</accession>
<dbReference type="RefSeq" id="XP_009541694.1">
    <property type="nucleotide sequence ID" value="XM_009543399.1"/>
</dbReference>
<dbReference type="AlphaFoldDB" id="W4KPW8"/>
<organism evidence="1 2">
    <name type="scientific">Heterobasidion irregulare (strain TC 32-1)</name>
    <dbReference type="NCBI Taxonomy" id="747525"/>
    <lineage>
        <taxon>Eukaryota</taxon>
        <taxon>Fungi</taxon>
        <taxon>Dikarya</taxon>
        <taxon>Basidiomycota</taxon>
        <taxon>Agaricomycotina</taxon>
        <taxon>Agaricomycetes</taxon>
        <taxon>Russulales</taxon>
        <taxon>Bondarzewiaceae</taxon>
        <taxon>Heterobasidion</taxon>
        <taxon>Heterobasidion annosum species complex</taxon>
    </lineage>
</organism>
<evidence type="ECO:0000313" key="2">
    <source>
        <dbReference type="Proteomes" id="UP000030671"/>
    </source>
</evidence>
<dbReference type="Proteomes" id="UP000030671">
    <property type="component" value="Unassembled WGS sequence"/>
</dbReference>
<dbReference type="InParanoid" id="W4KPW8"/>
<dbReference type="HOGENOM" id="CLU_1349082_0_0_1"/>
<reference evidence="1 2" key="1">
    <citation type="journal article" date="2012" name="New Phytol.">
        <title>Insight into trade-off between wood decay and parasitism from the genome of a fungal forest pathogen.</title>
        <authorList>
            <person name="Olson A."/>
            <person name="Aerts A."/>
            <person name="Asiegbu F."/>
            <person name="Belbahri L."/>
            <person name="Bouzid O."/>
            <person name="Broberg A."/>
            <person name="Canback B."/>
            <person name="Coutinho P.M."/>
            <person name="Cullen D."/>
            <person name="Dalman K."/>
            <person name="Deflorio G."/>
            <person name="van Diepen L.T."/>
            <person name="Dunand C."/>
            <person name="Duplessis S."/>
            <person name="Durling M."/>
            <person name="Gonthier P."/>
            <person name="Grimwood J."/>
            <person name="Fossdal C.G."/>
            <person name="Hansson D."/>
            <person name="Henrissat B."/>
            <person name="Hietala A."/>
            <person name="Himmelstrand K."/>
            <person name="Hoffmeister D."/>
            <person name="Hogberg N."/>
            <person name="James T.Y."/>
            <person name="Karlsson M."/>
            <person name="Kohler A."/>
            <person name="Kues U."/>
            <person name="Lee Y.H."/>
            <person name="Lin Y.C."/>
            <person name="Lind M."/>
            <person name="Lindquist E."/>
            <person name="Lombard V."/>
            <person name="Lucas S."/>
            <person name="Lunden K."/>
            <person name="Morin E."/>
            <person name="Murat C."/>
            <person name="Park J."/>
            <person name="Raffaello T."/>
            <person name="Rouze P."/>
            <person name="Salamov A."/>
            <person name="Schmutz J."/>
            <person name="Solheim H."/>
            <person name="Stahlberg J."/>
            <person name="Velez H."/>
            <person name="de Vries R.P."/>
            <person name="Wiebenga A."/>
            <person name="Woodward S."/>
            <person name="Yakovlev I."/>
            <person name="Garbelotto M."/>
            <person name="Martin F."/>
            <person name="Grigoriev I.V."/>
            <person name="Stenlid J."/>
        </authorList>
    </citation>
    <scope>NUCLEOTIDE SEQUENCE [LARGE SCALE GENOMIC DNA]</scope>
    <source>
        <strain evidence="1 2">TC 32-1</strain>
    </source>
</reference>
<dbReference type="KEGG" id="hir:HETIRDRAFT_308306"/>